<evidence type="ECO:0008006" key="7">
    <source>
        <dbReference type="Google" id="ProtNLM"/>
    </source>
</evidence>
<dbReference type="CDD" id="cd00353">
    <property type="entry name" value="Ribosomal_S15p_S13e"/>
    <property type="match status" value="1"/>
</dbReference>
<evidence type="ECO:0000256" key="1">
    <source>
        <dbReference type="ARBA" id="ARBA00008434"/>
    </source>
</evidence>
<keyword evidence="2" id="KW-0689">Ribosomal protein</keyword>
<feature type="region of interest" description="Disordered" evidence="4">
    <location>
        <begin position="42"/>
        <end position="64"/>
    </location>
</feature>
<name>A0A8S8ZQQ5_SORMA</name>
<dbReference type="GO" id="GO:1990904">
    <property type="term" value="C:ribonucleoprotein complex"/>
    <property type="evidence" value="ECO:0007669"/>
    <property type="project" value="UniProtKB-KW"/>
</dbReference>
<dbReference type="AlphaFoldDB" id="A0A8S8ZQQ5"/>
<evidence type="ECO:0000256" key="2">
    <source>
        <dbReference type="ARBA" id="ARBA00022980"/>
    </source>
</evidence>
<dbReference type="InterPro" id="IPR000589">
    <property type="entry name" value="Ribosomal_uS15"/>
</dbReference>
<dbReference type="SUPFAM" id="SSF47060">
    <property type="entry name" value="S15/NS1 RNA-binding domain"/>
    <property type="match status" value="1"/>
</dbReference>
<dbReference type="PANTHER" id="PTHR23321:SF26">
    <property type="entry name" value="SMALL RIBOSOMAL SUBUNIT PROTEIN US15M"/>
    <property type="match status" value="1"/>
</dbReference>
<dbReference type="EMBL" id="NMPR01000082">
    <property type="protein sequence ID" value="KAA8631256.1"/>
    <property type="molecule type" value="Genomic_DNA"/>
</dbReference>
<dbReference type="SMART" id="SM01387">
    <property type="entry name" value="Ribosomal_S15"/>
    <property type="match status" value="1"/>
</dbReference>
<dbReference type="InterPro" id="IPR005290">
    <property type="entry name" value="Ribosomal_uS15_bac-type"/>
</dbReference>
<dbReference type="PANTHER" id="PTHR23321">
    <property type="entry name" value="RIBOSOMAL PROTEIN S15, BACTERIAL AND ORGANELLAR"/>
    <property type="match status" value="1"/>
</dbReference>
<evidence type="ECO:0000256" key="3">
    <source>
        <dbReference type="ARBA" id="ARBA00023274"/>
    </source>
</evidence>
<comment type="similarity">
    <text evidence="1">Belongs to the universal ribosomal protein uS15 family.</text>
</comment>
<gene>
    <name evidence="5" type="ORF">SMACR_08274</name>
</gene>
<protein>
    <recommendedName>
        <fullName evidence="7">Ribosomal protein S15</fullName>
    </recommendedName>
</protein>
<dbReference type="GO" id="GO:0003735">
    <property type="term" value="F:structural constituent of ribosome"/>
    <property type="evidence" value="ECO:0007669"/>
    <property type="project" value="InterPro"/>
</dbReference>
<evidence type="ECO:0000313" key="6">
    <source>
        <dbReference type="Proteomes" id="UP000433876"/>
    </source>
</evidence>
<evidence type="ECO:0000256" key="4">
    <source>
        <dbReference type="SAM" id="MobiDB-lite"/>
    </source>
</evidence>
<dbReference type="GO" id="GO:0005737">
    <property type="term" value="C:cytoplasm"/>
    <property type="evidence" value="ECO:0007669"/>
    <property type="project" value="UniProtKB-ARBA"/>
</dbReference>
<dbReference type="GO" id="GO:0006412">
    <property type="term" value="P:translation"/>
    <property type="evidence" value="ECO:0007669"/>
    <property type="project" value="InterPro"/>
</dbReference>
<reference evidence="5 6" key="1">
    <citation type="submission" date="2017-07" db="EMBL/GenBank/DDBJ databases">
        <title>Genome sequence of the Sordaria macrospora wild type strain R19027.</title>
        <authorList>
            <person name="Nowrousian M."/>
            <person name="Teichert I."/>
            <person name="Kueck U."/>
        </authorList>
    </citation>
    <scope>NUCLEOTIDE SEQUENCE [LARGE SCALE GENOMIC DNA]</scope>
    <source>
        <strain evidence="5 6">R19027</strain>
        <tissue evidence="5">Mycelium</tissue>
    </source>
</reference>
<accession>A0A8S8ZQQ5</accession>
<organism evidence="5 6">
    <name type="scientific">Sordaria macrospora</name>
    <dbReference type="NCBI Taxonomy" id="5147"/>
    <lineage>
        <taxon>Eukaryota</taxon>
        <taxon>Fungi</taxon>
        <taxon>Dikarya</taxon>
        <taxon>Ascomycota</taxon>
        <taxon>Pezizomycotina</taxon>
        <taxon>Sordariomycetes</taxon>
        <taxon>Sordariomycetidae</taxon>
        <taxon>Sordariales</taxon>
        <taxon>Sordariaceae</taxon>
        <taxon>Sordaria</taxon>
    </lineage>
</organism>
<comment type="caution">
    <text evidence="5">The sequence shown here is derived from an EMBL/GenBank/DDBJ whole genome shotgun (WGS) entry which is preliminary data.</text>
</comment>
<dbReference type="GO" id="GO:0005840">
    <property type="term" value="C:ribosome"/>
    <property type="evidence" value="ECO:0007669"/>
    <property type="project" value="UniProtKB-KW"/>
</dbReference>
<dbReference type="VEuPathDB" id="FungiDB:SMAC_08274"/>
<evidence type="ECO:0000313" key="5">
    <source>
        <dbReference type="EMBL" id="KAA8631256.1"/>
    </source>
</evidence>
<dbReference type="Gene3D" id="1.10.287.10">
    <property type="entry name" value="S15/NS1, RNA-binding"/>
    <property type="match status" value="1"/>
</dbReference>
<proteinExistence type="inferred from homology"/>
<sequence>MPPRLPGPQGLRSLTLCLRPAAAASASPAQALQPLIQTANISQKEKKRKMKQDPYGWAQAQQRKAVNVKRQAELKAERDAAWGDPVKGITTPFVESFDSAGQAPVSAPKVGPDGQVVEEPKPLPTSPHLRNFLLNKDEFDSAIQYAEHILKPIKAEDRSTADPDKEDEEAREHAARHAKAVAALERIAKLEHGGAKDRKHANIRRCIETFGRHSTDHILERPTPPLAAGVESKPKPVRAGPDTGSSEVQIAILTSKIRALTKALEGWGGNRDKNNKRSLRKLCHKRQRLLRYMERKERGSGRWHHMLETLGLTPATWKGQITL</sequence>
<dbReference type="OMA" id="HLQEHRN"/>
<dbReference type="Pfam" id="PF00312">
    <property type="entry name" value="Ribosomal_S15"/>
    <property type="match status" value="1"/>
</dbReference>
<feature type="region of interest" description="Disordered" evidence="4">
    <location>
        <begin position="216"/>
        <end position="245"/>
    </location>
</feature>
<dbReference type="InterPro" id="IPR009068">
    <property type="entry name" value="uS15_NS1_RNA-bd_sf"/>
</dbReference>
<keyword evidence="3" id="KW-0687">Ribonucleoprotein</keyword>
<dbReference type="Proteomes" id="UP000433876">
    <property type="component" value="Unassembled WGS sequence"/>
</dbReference>